<proteinExistence type="predicted"/>
<dbReference type="Proteomes" id="UP000647587">
    <property type="component" value="Unassembled WGS sequence"/>
</dbReference>
<dbReference type="InterPro" id="IPR034660">
    <property type="entry name" value="DinB/YfiT-like"/>
</dbReference>
<evidence type="ECO:0000313" key="3">
    <source>
        <dbReference type="Proteomes" id="UP000647587"/>
    </source>
</evidence>
<dbReference type="EMBL" id="BMPP01000011">
    <property type="protein sequence ID" value="GGK31723.1"/>
    <property type="molecule type" value="Genomic_DNA"/>
</dbReference>
<dbReference type="RefSeq" id="WP_189009671.1">
    <property type="nucleotide sequence ID" value="NZ_BMPP01000011.1"/>
</dbReference>
<dbReference type="InterPro" id="IPR024775">
    <property type="entry name" value="DinB-like"/>
</dbReference>
<gene>
    <name evidence="2" type="ORF">GCM10008955_26970</name>
</gene>
<evidence type="ECO:0000259" key="1">
    <source>
        <dbReference type="Pfam" id="PF12867"/>
    </source>
</evidence>
<sequence length="146" mass="15709">MPELAEVVTGHLPFLQALTEQQAARKPAPGVWCAKEILGHLIDSGVNNHARFVQARAQSGLDLPGYDQNAWVVAGAYSERSWADVLGLWAGYQQHLAHVIASLPAGSLDHTLSVGGGAPVTLHFLTQDYVAHQLHHLSQIPERAGL</sequence>
<name>A0ABQ2F1T1_9DEIO</name>
<protein>
    <recommendedName>
        <fullName evidence="1">DinB-like domain-containing protein</fullName>
    </recommendedName>
</protein>
<dbReference type="Gene3D" id="1.20.120.450">
    <property type="entry name" value="dinb family like domain"/>
    <property type="match status" value="1"/>
</dbReference>
<dbReference type="SUPFAM" id="SSF109854">
    <property type="entry name" value="DinB/YfiT-like putative metalloenzymes"/>
    <property type="match status" value="1"/>
</dbReference>
<dbReference type="Pfam" id="PF12867">
    <property type="entry name" value="DinB_2"/>
    <property type="match status" value="1"/>
</dbReference>
<keyword evidence="3" id="KW-1185">Reference proteome</keyword>
<accession>A0ABQ2F1T1</accession>
<organism evidence="2 3">
    <name type="scientific">Deinococcus malanensis</name>
    <dbReference type="NCBI Taxonomy" id="1706855"/>
    <lineage>
        <taxon>Bacteria</taxon>
        <taxon>Thermotogati</taxon>
        <taxon>Deinococcota</taxon>
        <taxon>Deinococci</taxon>
        <taxon>Deinococcales</taxon>
        <taxon>Deinococcaceae</taxon>
        <taxon>Deinococcus</taxon>
    </lineage>
</organism>
<evidence type="ECO:0000313" key="2">
    <source>
        <dbReference type="EMBL" id="GGK31723.1"/>
    </source>
</evidence>
<feature type="domain" description="DinB-like" evidence="1">
    <location>
        <begin position="13"/>
        <end position="140"/>
    </location>
</feature>
<comment type="caution">
    <text evidence="2">The sequence shown here is derived from an EMBL/GenBank/DDBJ whole genome shotgun (WGS) entry which is preliminary data.</text>
</comment>
<reference evidence="3" key="1">
    <citation type="journal article" date="2019" name="Int. J. Syst. Evol. Microbiol.">
        <title>The Global Catalogue of Microorganisms (GCM) 10K type strain sequencing project: providing services to taxonomists for standard genome sequencing and annotation.</title>
        <authorList>
            <consortium name="The Broad Institute Genomics Platform"/>
            <consortium name="The Broad Institute Genome Sequencing Center for Infectious Disease"/>
            <person name="Wu L."/>
            <person name="Ma J."/>
        </authorList>
    </citation>
    <scope>NUCLEOTIDE SEQUENCE [LARGE SCALE GENOMIC DNA]</scope>
    <source>
        <strain evidence="3">JCM 30331</strain>
    </source>
</reference>